<comment type="similarity">
    <text evidence="1">Belongs to the peptidase S66 family.</text>
</comment>
<reference evidence="6" key="1">
    <citation type="submission" date="2016-10" db="EMBL/GenBank/DDBJ databases">
        <title>Sequence of Gallionella enrichment culture.</title>
        <authorList>
            <person name="Poehlein A."/>
            <person name="Muehling M."/>
            <person name="Daniel R."/>
        </authorList>
    </citation>
    <scope>NUCLEOTIDE SEQUENCE</scope>
</reference>
<feature type="region of interest" description="Disordered" evidence="3">
    <location>
        <begin position="174"/>
        <end position="197"/>
    </location>
</feature>
<dbReference type="InterPro" id="IPR029062">
    <property type="entry name" value="Class_I_gatase-like"/>
</dbReference>
<evidence type="ECO:0000259" key="4">
    <source>
        <dbReference type="Pfam" id="PF02016"/>
    </source>
</evidence>
<evidence type="ECO:0000256" key="1">
    <source>
        <dbReference type="ARBA" id="ARBA00010233"/>
    </source>
</evidence>
<dbReference type="CDD" id="cd07025">
    <property type="entry name" value="Peptidase_S66"/>
    <property type="match status" value="1"/>
</dbReference>
<dbReference type="PIRSF" id="PIRSF028757">
    <property type="entry name" value="LD-carboxypeptidase"/>
    <property type="match status" value="1"/>
</dbReference>
<dbReference type="EC" id="3.4.16.-" evidence="6"/>
<dbReference type="Gene3D" id="3.50.30.60">
    <property type="entry name" value="LD-carboxypeptidase A C-terminal domain-like"/>
    <property type="match status" value="1"/>
</dbReference>
<protein>
    <submittedName>
        <fullName evidence="6">Putative murein peptide carboxypeptidase</fullName>
        <ecNumber evidence="6">3.4.16.-</ecNumber>
    </submittedName>
</protein>
<dbReference type="PANTHER" id="PTHR30237">
    <property type="entry name" value="MURAMOYLTETRAPEPTIDE CARBOXYPEPTIDASE"/>
    <property type="match status" value="1"/>
</dbReference>
<evidence type="ECO:0000259" key="5">
    <source>
        <dbReference type="Pfam" id="PF17676"/>
    </source>
</evidence>
<dbReference type="PANTHER" id="PTHR30237:SF4">
    <property type="entry name" value="LD-CARBOXYPEPTIDASE C-TERMINAL DOMAIN-CONTAINING PROTEIN"/>
    <property type="match status" value="1"/>
</dbReference>
<evidence type="ECO:0000256" key="3">
    <source>
        <dbReference type="SAM" id="MobiDB-lite"/>
    </source>
</evidence>
<dbReference type="InterPro" id="IPR003507">
    <property type="entry name" value="S66_fam"/>
</dbReference>
<keyword evidence="6" id="KW-0121">Carboxypeptidase</keyword>
<evidence type="ECO:0000313" key="6">
    <source>
        <dbReference type="EMBL" id="OIQ74802.1"/>
    </source>
</evidence>
<dbReference type="Gene3D" id="3.40.50.10740">
    <property type="entry name" value="Class I glutamine amidotransferase-like"/>
    <property type="match status" value="1"/>
</dbReference>
<feature type="compositionally biased region" description="Basic and acidic residues" evidence="3">
    <location>
        <begin position="179"/>
        <end position="197"/>
    </location>
</feature>
<proteinExistence type="inferred from homology"/>
<dbReference type="EMBL" id="MLJW01002380">
    <property type="protein sequence ID" value="OIQ74802.1"/>
    <property type="molecule type" value="Genomic_DNA"/>
</dbReference>
<comment type="caution">
    <text evidence="6">The sequence shown here is derived from an EMBL/GenBank/DDBJ whole genome shotgun (WGS) entry which is preliminary data.</text>
</comment>
<organism evidence="6">
    <name type="scientific">mine drainage metagenome</name>
    <dbReference type="NCBI Taxonomy" id="410659"/>
    <lineage>
        <taxon>unclassified sequences</taxon>
        <taxon>metagenomes</taxon>
        <taxon>ecological metagenomes</taxon>
    </lineage>
</organism>
<keyword evidence="6" id="KW-0645">Protease</keyword>
<accession>A0A1J5PUK5</accession>
<dbReference type="Pfam" id="PF17676">
    <property type="entry name" value="Peptidase_S66C"/>
    <property type="match status" value="1"/>
</dbReference>
<dbReference type="Pfam" id="PF02016">
    <property type="entry name" value="Peptidase_S66"/>
    <property type="match status" value="1"/>
</dbReference>
<dbReference type="InterPro" id="IPR027478">
    <property type="entry name" value="LdcA_N"/>
</dbReference>
<feature type="domain" description="LD-carboxypeptidase C-terminal" evidence="5">
    <location>
        <begin position="201"/>
        <end position="313"/>
    </location>
</feature>
<dbReference type="GO" id="GO:0004180">
    <property type="term" value="F:carboxypeptidase activity"/>
    <property type="evidence" value="ECO:0007669"/>
    <property type="project" value="UniProtKB-KW"/>
</dbReference>
<dbReference type="SUPFAM" id="SSF141986">
    <property type="entry name" value="LD-carboxypeptidase A C-terminal domain-like"/>
    <property type="match status" value="1"/>
</dbReference>
<feature type="domain" description="LD-carboxypeptidase N-terminal" evidence="4">
    <location>
        <begin position="13"/>
        <end position="131"/>
    </location>
</feature>
<dbReference type="InterPro" id="IPR040449">
    <property type="entry name" value="Peptidase_S66_N"/>
</dbReference>
<keyword evidence="2 6" id="KW-0378">Hydrolase</keyword>
<dbReference type="AlphaFoldDB" id="A0A1J5PUK5"/>
<dbReference type="InterPro" id="IPR027461">
    <property type="entry name" value="Carboxypeptidase_A_C_sf"/>
</dbReference>
<dbReference type="InterPro" id="IPR040921">
    <property type="entry name" value="Peptidase_S66C"/>
</dbReference>
<sequence>MVLPPTLLSGDLVAIVSPSSGLAGRHLARLSAGRRALERMGFRTKLMPHTAASSTHAATIRDRVTDLEQAFADDEVSGVLCAIGGRGASQLLNELDYDLIRSHPKVFCGYSDATALHAAIGRETGLVTFYGPSVLMEFGDHPRPFAETESGFLRSVASGQPVGEVPALPDIVVEGTDWDNPHERRREPAPKSRLIRDGRGRGPMVGGCLPVLTSLMGTPWQVETDHRLLILDTPQLPYSISVALENLWQLRNAGALQHLSGLVVAWPFALDQLDDLEAALLNAVPKDTDYPVLLGRPFGHTSPFMTLPLGVDAILDGTYFSVEQPATKGP</sequence>
<gene>
    <name evidence="6" type="primary">ykfA_2</name>
    <name evidence="6" type="ORF">GALL_435400</name>
</gene>
<evidence type="ECO:0000256" key="2">
    <source>
        <dbReference type="ARBA" id="ARBA00022801"/>
    </source>
</evidence>
<name>A0A1J5PUK5_9ZZZZ</name>
<dbReference type="SUPFAM" id="SSF52317">
    <property type="entry name" value="Class I glutamine amidotransferase-like"/>
    <property type="match status" value="1"/>
</dbReference>